<dbReference type="InterPro" id="IPR021458">
    <property type="entry name" value="Rv0495c"/>
</dbReference>
<dbReference type="Pfam" id="PF11307">
    <property type="entry name" value="DUF3109"/>
    <property type="match status" value="1"/>
</dbReference>
<evidence type="ECO:0000313" key="3">
    <source>
        <dbReference type="Proteomes" id="UP000290889"/>
    </source>
</evidence>
<protein>
    <submittedName>
        <fullName evidence="2">DUF3109 family protein</fullName>
    </submittedName>
</protein>
<sequence length="193" mass="21947">MFQLGKTLVSEEIIEKDFVCNLTACKGACCVDGDAGAPLEESETKILRDIYEKVKPFLRQEGIEAIETLGHFVKGEDGEWETPLIDKRECAYTVFDDKGIAKCGLEEAYIQGATSWKKPVSCHLYPVRVTEYTNLTAVNYHKWQLCDPACALGESLQVPIYKFVKEALIRKFGENWYKELEQISKQHQSTQIK</sequence>
<dbReference type="OrthoDB" id="597501at2"/>
<dbReference type="EMBL" id="CP035544">
    <property type="protein sequence ID" value="QBA65513.1"/>
    <property type="molecule type" value="Genomic_DNA"/>
</dbReference>
<gene>
    <name evidence="2" type="ORF">EQY75_13830</name>
</gene>
<keyword evidence="3" id="KW-1185">Reference proteome</keyword>
<dbReference type="RefSeq" id="WP_129606808.1">
    <property type="nucleotide sequence ID" value="NZ_CP035544.1"/>
</dbReference>
<evidence type="ECO:0000313" key="2">
    <source>
        <dbReference type="EMBL" id="QBA65513.1"/>
    </source>
</evidence>
<dbReference type="KEGG" id="mur:EQY75_13830"/>
<name>A0A411ED43_9FLAO</name>
<proteinExistence type="inferred from homology"/>
<evidence type="ECO:0000256" key="1">
    <source>
        <dbReference type="ARBA" id="ARBA00093770"/>
    </source>
</evidence>
<reference evidence="2 3" key="1">
    <citation type="submission" date="2019-01" db="EMBL/GenBank/DDBJ databases">
        <title>Muriicola soli sp. nov., isolated from soil.</title>
        <authorList>
            <person name="Kang H.J."/>
            <person name="Kim S.B."/>
        </authorList>
    </citation>
    <scope>NUCLEOTIDE SEQUENCE [LARGE SCALE GENOMIC DNA]</scope>
    <source>
        <strain evidence="2 3">MMS17-SY002</strain>
    </source>
</reference>
<organism evidence="2 3">
    <name type="scientific">Muriicola soli</name>
    <dbReference type="NCBI Taxonomy" id="2507538"/>
    <lineage>
        <taxon>Bacteria</taxon>
        <taxon>Pseudomonadati</taxon>
        <taxon>Bacteroidota</taxon>
        <taxon>Flavobacteriia</taxon>
        <taxon>Flavobacteriales</taxon>
        <taxon>Flavobacteriaceae</taxon>
        <taxon>Muriicola</taxon>
    </lineage>
</organism>
<dbReference type="AlphaFoldDB" id="A0A411ED43"/>
<accession>A0A411ED43</accession>
<dbReference type="Proteomes" id="UP000290889">
    <property type="component" value="Chromosome"/>
</dbReference>
<comment type="similarity">
    <text evidence="1">Belongs to the Rv0495c family.</text>
</comment>